<dbReference type="EMBL" id="JAEHOC010000004">
    <property type="protein sequence ID" value="KAG2442622.1"/>
    <property type="molecule type" value="Genomic_DNA"/>
</dbReference>
<accession>A0A835TF88</accession>
<sequence length="506" mass="49565">MDACALELLLMAGPRLPRRRGAAAGGPAAGLAATAADLPANDTGTALLPAHTPINASSVDCMFAWADRCWVEFLSRESAGGDPQPGSSDIACARDGGSGRVQAVVDAAAAGAGGGAGEAGPAAAPPGQRSTGSGSGAMGYSNCCCSHTIDASGAEAAAGVAGGTRACAGVCEECGGRRGRLAPLDLTLAALLPSRCRPSKSPRRDPFELPPPGRDAAAAAAAAPAVATGGPAVAAPMRMMGAAAGGGAEPHAAVVGASAAAADAPAPPVVVAAGHGHGAVCTPPAAAQHSGGTHAARHAELPPPCHAGADALREQAAGAGAQGLQPATDAATAAATAGVTSDARPAADAVSSSPSCHQQQPQQPLQPQQQQQPQQPQQRHEQERAAAEVAQARAALDAGYHTVLDEHSRHFLSELQLLQGVLQLAPERGGAAAIGAGAGGAASGGPGAGGGADGRLTRKRPRQGQDSTAGEPQSQEQQLQEPQPPGPLALVWVRVLRDVVEELGGV</sequence>
<comment type="caution">
    <text evidence="2">The sequence shown here is derived from an EMBL/GenBank/DDBJ whole genome shotgun (WGS) entry which is preliminary data.</text>
</comment>
<feature type="region of interest" description="Disordered" evidence="1">
    <location>
        <begin position="282"/>
        <end position="307"/>
    </location>
</feature>
<name>A0A835TF88_CHLIN</name>
<feature type="region of interest" description="Disordered" evidence="1">
    <location>
        <begin position="439"/>
        <end position="487"/>
    </location>
</feature>
<dbReference type="Proteomes" id="UP000650467">
    <property type="component" value="Unassembled WGS sequence"/>
</dbReference>
<evidence type="ECO:0000313" key="3">
    <source>
        <dbReference type="Proteomes" id="UP000650467"/>
    </source>
</evidence>
<feature type="region of interest" description="Disordered" evidence="1">
    <location>
        <begin position="195"/>
        <end position="216"/>
    </location>
</feature>
<feature type="region of interest" description="Disordered" evidence="1">
    <location>
        <begin position="112"/>
        <end position="133"/>
    </location>
</feature>
<feature type="region of interest" description="Disordered" evidence="1">
    <location>
        <begin position="335"/>
        <end position="391"/>
    </location>
</feature>
<feature type="compositionally biased region" description="Low complexity" evidence="1">
    <location>
        <begin position="358"/>
        <end position="377"/>
    </location>
</feature>
<protein>
    <submittedName>
        <fullName evidence="2">Uncharacterized protein</fullName>
    </submittedName>
</protein>
<organism evidence="2 3">
    <name type="scientific">Chlamydomonas incerta</name>
    <dbReference type="NCBI Taxonomy" id="51695"/>
    <lineage>
        <taxon>Eukaryota</taxon>
        <taxon>Viridiplantae</taxon>
        <taxon>Chlorophyta</taxon>
        <taxon>core chlorophytes</taxon>
        <taxon>Chlorophyceae</taxon>
        <taxon>CS clade</taxon>
        <taxon>Chlamydomonadales</taxon>
        <taxon>Chlamydomonadaceae</taxon>
        <taxon>Chlamydomonas</taxon>
    </lineage>
</organism>
<keyword evidence="3" id="KW-1185">Reference proteome</keyword>
<reference evidence="2" key="1">
    <citation type="journal article" date="2020" name="bioRxiv">
        <title>Comparative genomics of Chlamydomonas.</title>
        <authorList>
            <person name="Craig R.J."/>
            <person name="Hasan A.R."/>
            <person name="Ness R.W."/>
            <person name="Keightley P.D."/>
        </authorList>
    </citation>
    <scope>NUCLEOTIDE SEQUENCE</scope>
    <source>
        <strain evidence="2">SAG 7.73</strain>
    </source>
</reference>
<feature type="compositionally biased region" description="Low complexity" evidence="1">
    <location>
        <begin position="470"/>
        <end position="481"/>
    </location>
</feature>
<proteinExistence type="predicted"/>
<gene>
    <name evidence="2" type="ORF">HXX76_002707</name>
</gene>
<evidence type="ECO:0000256" key="1">
    <source>
        <dbReference type="SAM" id="MobiDB-lite"/>
    </source>
</evidence>
<feature type="compositionally biased region" description="Gly residues" evidence="1">
    <location>
        <begin position="439"/>
        <end position="453"/>
    </location>
</feature>
<evidence type="ECO:0000313" key="2">
    <source>
        <dbReference type="EMBL" id="KAG2442622.1"/>
    </source>
</evidence>
<dbReference type="AlphaFoldDB" id="A0A835TF88"/>